<feature type="compositionally biased region" description="Polar residues" evidence="1">
    <location>
        <begin position="110"/>
        <end position="121"/>
    </location>
</feature>
<feature type="compositionally biased region" description="Basic and acidic residues" evidence="1">
    <location>
        <begin position="42"/>
        <end position="53"/>
    </location>
</feature>
<keyword evidence="3" id="KW-1185">Reference proteome</keyword>
<feature type="region of interest" description="Disordered" evidence="1">
    <location>
        <begin position="73"/>
        <end position="128"/>
    </location>
</feature>
<accession>A0A371FHL3</accession>
<feature type="region of interest" description="Disordered" evidence="1">
    <location>
        <begin position="34"/>
        <end position="59"/>
    </location>
</feature>
<name>A0A371FHL3_MUCPR</name>
<dbReference type="OrthoDB" id="999762at2759"/>
<feature type="compositionally biased region" description="Polar residues" evidence="1">
    <location>
        <begin position="81"/>
        <end position="99"/>
    </location>
</feature>
<feature type="non-terminal residue" evidence="2">
    <location>
        <position position="1"/>
    </location>
</feature>
<dbReference type="AlphaFoldDB" id="A0A371FHL3"/>
<comment type="caution">
    <text evidence="2">The sequence shown here is derived from an EMBL/GenBank/DDBJ whole genome shotgun (WGS) entry which is preliminary data.</text>
</comment>
<sequence>MCPTLQEIESNHPESIGAIGVKVVIDNRVYNTRHHLSNNNSNKEKLTISRGPDEAVSNKQSRVLTKYELQQYAVPTKHESNNLPSQTISNPRGNASMVSLRSGRELRQPAPQQRSIPTNADSKPDADS</sequence>
<evidence type="ECO:0000256" key="1">
    <source>
        <dbReference type="SAM" id="MobiDB-lite"/>
    </source>
</evidence>
<evidence type="ECO:0000313" key="3">
    <source>
        <dbReference type="Proteomes" id="UP000257109"/>
    </source>
</evidence>
<protein>
    <submittedName>
        <fullName evidence="2">Uncharacterized protein</fullName>
    </submittedName>
</protein>
<evidence type="ECO:0000313" key="2">
    <source>
        <dbReference type="EMBL" id="RDX77807.1"/>
    </source>
</evidence>
<proteinExistence type="predicted"/>
<organism evidence="2 3">
    <name type="scientific">Mucuna pruriens</name>
    <name type="common">Velvet bean</name>
    <name type="synonym">Dolichos pruriens</name>
    <dbReference type="NCBI Taxonomy" id="157652"/>
    <lineage>
        <taxon>Eukaryota</taxon>
        <taxon>Viridiplantae</taxon>
        <taxon>Streptophyta</taxon>
        <taxon>Embryophyta</taxon>
        <taxon>Tracheophyta</taxon>
        <taxon>Spermatophyta</taxon>
        <taxon>Magnoliopsida</taxon>
        <taxon>eudicotyledons</taxon>
        <taxon>Gunneridae</taxon>
        <taxon>Pentapetalae</taxon>
        <taxon>rosids</taxon>
        <taxon>fabids</taxon>
        <taxon>Fabales</taxon>
        <taxon>Fabaceae</taxon>
        <taxon>Papilionoideae</taxon>
        <taxon>50 kb inversion clade</taxon>
        <taxon>NPAAA clade</taxon>
        <taxon>indigoferoid/millettioid clade</taxon>
        <taxon>Phaseoleae</taxon>
        <taxon>Mucuna</taxon>
    </lineage>
</organism>
<reference evidence="2" key="1">
    <citation type="submission" date="2018-05" db="EMBL/GenBank/DDBJ databases">
        <title>Draft genome of Mucuna pruriens seed.</title>
        <authorList>
            <person name="Nnadi N.E."/>
            <person name="Vos R."/>
            <person name="Hasami M.H."/>
            <person name="Devisetty U.K."/>
            <person name="Aguiy J.C."/>
        </authorList>
    </citation>
    <scope>NUCLEOTIDE SEQUENCE [LARGE SCALE GENOMIC DNA]</scope>
    <source>
        <strain evidence="2">JCA_2017</strain>
    </source>
</reference>
<gene>
    <name evidence="2" type="ORF">CR513_42018</name>
</gene>
<dbReference type="Proteomes" id="UP000257109">
    <property type="component" value="Unassembled WGS sequence"/>
</dbReference>
<dbReference type="EMBL" id="QJKJ01009063">
    <property type="protein sequence ID" value="RDX77807.1"/>
    <property type="molecule type" value="Genomic_DNA"/>
</dbReference>